<accession>A0A315VYM0</accession>
<keyword evidence="5" id="KW-0732">Signal</keyword>
<evidence type="ECO:0000256" key="2">
    <source>
        <dbReference type="ARBA" id="ARBA00007664"/>
    </source>
</evidence>
<feature type="domain" description="Peptidase S1" evidence="9">
    <location>
        <begin position="201"/>
        <end position="239"/>
    </location>
</feature>
<gene>
    <name evidence="10" type="ORF">CCH79_00000081</name>
</gene>
<sequence>MRSEKAKFSIKLRLILDIFFQLGLRRITAKFPGTPSIKQIDKTTAGMRPLEIHNGMSFKLIMCMLLFAAAFAVSEVYGSSEESSSHIWTRQRLPRLLVTHKSIMNPSLLSGQMEDKVKSTTNTLCGTECQNSSPSFSQTEQERILGYQTLYENGTQTHTDVSLEWMNKTSGGDSVKQVHLRRKRQVFGADGRFVISDSNFITNYPFSTAVRLSTGCSGVLVSPKHVLTAAHCIHDGRHYLENAGKLKVGLLQLKHDGRLRRKWGRRQRGGRKQDKVDLMRGEAESENKNSVGGLRKRRGGERRSRKLGKRGDDGEATVGNKEYERKGRKERHLSRNQRHVAPGKQAVFHWSHVKQTQIPQGWIHTSASTNSESLDYDYALLELKQPVKQKHMELGVAPPLLPLARIHFSGYDSDKSLLEGSGDEKVVYRFCSVIKESDDLMYQHCDAQHGAAGAGVYIRLRKKPRRKGGRWKWQRRVIGVFSGHRWVEGDQDGQRDFNVAVRITPHKYAQICHWIYGDSGFCNERYLMMIHDDNVSKCLKVLKLYLRLVAGCRTTRAGMDKMTAAIQSRASIALFFTCHQAKAPAMQHRINPWQKGQQAQQLGLRRITAMFPETPKVQQKDITTPGTTPLDSQEGGCRNPEEDKL</sequence>
<proteinExistence type="inferred from homology"/>
<dbReference type="SUPFAM" id="SSF50494">
    <property type="entry name" value="Trypsin-like serine proteases"/>
    <property type="match status" value="1"/>
</dbReference>
<dbReference type="PANTHER" id="PTHR15462">
    <property type="entry name" value="SERINE PROTEASE"/>
    <property type="match status" value="1"/>
</dbReference>
<dbReference type="Gene3D" id="2.40.10.10">
    <property type="entry name" value="Trypsin-like serine proteases"/>
    <property type="match status" value="1"/>
</dbReference>
<dbReference type="GO" id="GO:0005576">
    <property type="term" value="C:extracellular region"/>
    <property type="evidence" value="ECO:0007669"/>
    <property type="project" value="UniProtKB-SubCell"/>
</dbReference>
<evidence type="ECO:0000256" key="6">
    <source>
        <dbReference type="ARBA" id="ARBA00023180"/>
    </source>
</evidence>
<dbReference type="Proteomes" id="UP000250572">
    <property type="component" value="Unassembled WGS sequence"/>
</dbReference>
<keyword evidence="4" id="KW-0721">Serine protease homolog</keyword>
<comment type="subcellular location">
    <subcellularLocation>
        <location evidence="1">Secreted</location>
    </subcellularLocation>
</comment>
<dbReference type="GO" id="GO:0006508">
    <property type="term" value="P:proteolysis"/>
    <property type="evidence" value="ECO:0007669"/>
    <property type="project" value="InterPro"/>
</dbReference>
<reference evidence="10 11" key="1">
    <citation type="journal article" date="2018" name="G3 (Bethesda)">
        <title>A High-Quality Reference Genome for the Invasive Mosquitofish Gambusia affinis Using a Chicago Library.</title>
        <authorList>
            <person name="Hoffberg S.L."/>
            <person name="Troendle N.J."/>
            <person name="Glenn T.C."/>
            <person name="Mahmud O."/>
            <person name="Louha S."/>
            <person name="Chalopin D."/>
            <person name="Bennetzen J.L."/>
            <person name="Mauricio R."/>
        </authorList>
    </citation>
    <scope>NUCLEOTIDE SEQUENCE [LARGE SCALE GENOMIC DNA]</scope>
    <source>
        <strain evidence="10">NE01/NJP1002.9</strain>
        <tissue evidence="10">Muscle</tissue>
    </source>
</reference>
<evidence type="ECO:0000256" key="3">
    <source>
        <dbReference type="ARBA" id="ARBA00022525"/>
    </source>
</evidence>
<feature type="compositionally biased region" description="Basic residues" evidence="8">
    <location>
        <begin position="328"/>
        <end position="338"/>
    </location>
</feature>
<organism evidence="10 11">
    <name type="scientific">Gambusia affinis</name>
    <name type="common">Western mosquitofish</name>
    <name type="synonym">Heterandria affinis</name>
    <dbReference type="NCBI Taxonomy" id="33528"/>
    <lineage>
        <taxon>Eukaryota</taxon>
        <taxon>Metazoa</taxon>
        <taxon>Chordata</taxon>
        <taxon>Craniata</taxon>
        <taxon>Vertebrata</taxon>
        <taxon>Euteleostomi</taxon>
        <taxon>Actinopterygii</taxon>
        <taxon>Neopterygii</taxon>
        <taxon>Teleostei</taxon>
        <taxon>Neoteleostei</taxon>
        <taxon>Acanthomorphata</taxon>
        <taxon>Ovalentaria</taxon>
        <taxon>Atherinomorphae</taxon>
        <taxon>Cyprinodontiformes</taxon>
        <taxon>Poeciliidae</taxon>
        <taxon>Poeciliinae</taxon>
        <taxon>Gambusia</taxon>
    </lineage>
</organism>
<dbReference type="Pfam" id="PF00089">
    <property type="entry name" value="Trypsin"/>
    <property type="match status" value="1"/>
</dbReference>
<evidence type="ECO:0000313" key="10">
    <source>
        <dbReference type="EMBL" id="PWA27559.1"/>
    </source>
</evidence>
<keyword evidence="6" id="KW-0325">Glycoprotein</keyword>
<dbReference type="EMBL" id="NHOQ01001000">
    <property type="protein sequence ID" value="PWA27559.1"/>
    <property type="molecule type" value="Genomic_DNA"/>
</dbReference>
<dbReference type="InterPro" id="IPR050966">
    <property type="entry name" value="Glutamyl_endopeptidase"/>
</dbReference>
<evidence type="ECO:0000259" key="9">
    <source>
        <dbReference type="Pfam" id="PF00089"/>
    </source>
</evidence>
<keyword evidence="11" id="KW-1185">Reference proteome</keyword>
<dbReference type="InterPro" id="IPR009003">
    <property type="entry name" value="Peptidase_S1_PA"/>
</dbReference>
<feature type="compositionally biased region" description="Basic and acidic residues" evidence="8">
    <location>
        <begin position="271"/>
        <end position="287"/>
    </location>
</feature>
<comment type="similarity">
    <text evidence="2">Belongs to the peptidase S1 family.</text>
</comment>
<feature type="compositionally biased region" description="Polar residues" evidence="8">
    <location>
        <begin position="616"/>
        <end position="631"/>
    </location>
</feature>
<comment type="caution">
    <text evidence="10">The sequence shown here is derived from an EMBL/GenBank/DDBJ whole genome shotgun (WGS) entry which is preliminary data.</text>
</comment>
<evidence type="ECO:0000256" key="1">
    <source>
        <dbReference type="ARBA" id="ARBA00004613"/>
    </source>
</evidence>
<evidence type="ECO:0000256" key="4">
    <source>
        <dbReference type="ARBA" id="ARBA00022542"/>
    </source>
</evidence>
<dbReference type="InterPro" id="IPR001254">
    <property type="entry name" value="Trypsin_dom"/>
</dbReference>
<dbReference type="AlphaFoldDB" id="A0A315VYM0"/>
<protein>
    <recommendedName>
        <fullName evidence="7">Inactive serine protease 35</fullName>
    </recommendedName>
</protein>
<evidence type="ECO:0000256" key="8">
    <source>
        <dbReference type="SAM" id="MobiDB-lite"/>
    </source>
</evidence>
<dbReference type="PANTHER" id="PTHR15462:SF17">
    <property type="entry name" value="INACTIVE SERINE PROTEASE 35"/>
    <property type="match status" value="1"/>
</dbReference>
<feature type="region of interest" description="Disordered" evidence="8">
    <location>
        <begin position="262"/>
        <end position="339"/>
    </location>
</feature>
<keyword evidence="3" id="KW-0964">Secreted</keyword>
<dbReference type="GO" id="GO:0004252">
    <property type="term" value="F:serine-type endopeptidase activity"/>
    <property type="evidence" value="ECO:0007669"/>
    <property type="project" value="InterPro"/>
</dbReference>
<feature type="compositionally biased region" description="Basic residues" evidence="8">
    <location>
        <begin position="294"/>
        <end position="308"/>
    </location>
</feature>
<evidence type="ECO:0000256" key="7">
    <source>
        <dbReference type="ARBA" id="ARBA00040309"/>
    </source>
</evidence>
<dbReference type="PROSITE" id="PS00134">
    <property type="entry name" value="TRYPSIN_HIS"/>
    <property type="match status" value="1"/>
</dbReference>
<feature type="region of interest" description="Disordered" evidence="8">
    <location>
        <begin position="614"/>
        <end position="645"/>
    </location>
</feature>
<evidence type="ECO:0000256" key="5">
    <source>
        <dbReference type="ARBA" id="ARBA00022729"/>
    </source>
</evidence>
<dbReference type="InterPro" id="IPR043504">
    <property type="entry name" value="Peptidase_S1_PA_chymotrypsin"/>
</dbReference>
<dbReference type="InterPro" id="IPR018114">
    <property type="entry name" value="TRYPSIN_HIS"/>
</dbReference>
<name>A0A315VYM0_GAMAF</name>
<evidence type="ECO:0000313" key="11">
    <source>
        <dbReference type="Proteomes" id="UP000250572"/>
    </source>
</evidence>